<evidence type="ECO:0000259" key="1">
    <source>
        <dbReference type="Pfam" id="PF12697"/>
    </source>
</evidence>
<dbReference type="Pfam" id="PF12697">
    <property type="entry name" value="Abhydrolase_6"/>
    <property type="match status" value="1"/>
</dbReference>
<organism evidence="2">
    <name type="scientific">marine metagenome</name>
    <dbReference type="NCBI Taxonomy" id="408172"/>
    <lineage>
        <taxon>unclassified sequences</taxon>
        <taxon>metagenomes</taxon>
        <taxon>ecological metagenomes</taxon>
    </lineage>
</organism>
<evidence type="ECO:0000313" key="2">
    <source>
        <dbReference type="EMBL" id="SVA34389.1"/>
    </source>
</evidence>
<sequence>MPLLQLNPDEGLYYEHDLPQRKGAPTFVFVNPITGSVDIWQGEVAPFLRDAGYGTLSYNFRGQADSPFRPGTALDDDLISSDLRHIVKTLEIDKPILVGLSIGGLFALQAHLGGTQATGIVLLNTLRKIGPRIAWINDAVVRAMDVGGPQLMADVMTPLVWGPEWLAANRASFIQEDTTYTPLDQSSGAYNLLSHMGGADWDVRYEDIHCPVLVIMGLQDRVFYDAEIVDELMQRIPRARRVDIPGAGHMLPLEVPAQLSRELKQFADGL</sequence>
<dbReference type="Gene3D" id="3.40.50.1820">
    <property type="entry name" value="alpha/beta hydrolase"/>
    <property type="match status" value="1"/>
</dbReference>
<dbReference type="InterPro" id="IPR000073">
    <property type="entry name" value="AB_hydrolase_1"/>
</dbReference>
<proteinExistence type="predicted"/>
<feature type="domain" description="AB hydrolase-1" evidence="1">
    <location>
        <begin position="28"/>
        <end position="260"/>
    </location>
</feature>
<dbReference type="PANTHER" id="PTHR43194">
    <property type="entry name" value="HYDROLASE ALPHA/BETA FOLD FAMILY"/>
    <property type="match status" value="1"/>
</dbReference>
<dbReference type="InterPro" id="IPR029058">
    <property type="entry name" value="AB_hydrolase_fold"/>
</dbReference>
<name>A0A381V1Y5_9ZZZZ</name>
<dbReference type="AlphaFoldDB" id="A0A381V1Y5"/>
<dbReference type="PANTHER" id="PTHR43194:SF2">
    <property type="entry name" value="PEROXISOMAL MEMBRANE PROTEIN LPX1"/>
    <property type="match status" value="1"/>
</dbReference>
<reference evidence="2" key="1">
    <citation type="submission" date="2018-05" db="EMBL/GenBank/DDBJ databases">
        <authorList>
            <person name="Lanie J.A."/>
            <person name="Ng W.-L."/>
            <person name="Kazmierczak K.M."/>
            <person name="Andrzejewski T.M."/>
            <person name="Davidsen T.M."/>
            <person name="Wayne K.J."/>
            <person name="Tettelin H."/>
            <person name="Glass J.I."/>
            <person name="Rusch D."/>
            <person name="Podicherti R."/>
            <person name="Tsui H.-C.T."/>
            <person name="Winkler M.E."/>
        </authorList>
    </citation>
    <scope>NUCLEOTIDE SEQUENCE</scope>
</reference>
<gene>
    <name evidence="2" type="ORF">METZ01_LOCUS87243</name>
</gene>
<dbReference type="SUPFAM" id="SSF53474">
    <property type="entry name" value="alpha/beta-Hydrolases"/>
    <property type="match status" value="1"/>
</dbReference>
<protein>
    <recommendedName>
        <fullName evidence="1">AB hydrolase-1 domain-containing protein</fullName>
    </recommendedName>
</protein>
<accession>A0A381V1Y5</accession>
<dbReference type="EMBL" id="UINC01007640">
    <property type="protein sequence ID" value="SVA34389.1"/>
    <property type="molecule type" value="Genomic_DNA"/>
</dbReference>
<dbReference type="InterPro" id="IPR050228">
    <property type="entry name" value="Carboxylesterase_BioH"/>
</dbReference>